<evidence type="ECO:0000313" key="1">
    <source>
        <dbReference type="EMBL" id="MDO8064235.1"/>
    </source>
</evidence>
<sequence length="41" mass="4881">MIQLALPRTRLTTLIGRKKSVIYCLFNRIKYLKFLSNLKII</sequence>
<comment type="caution">
    <text evidence="1">The sequence shown here is derived from an EMBL/GenBank/DDBJ whole genome shotgun (WGS) entry which is preliminary data.</text>
</comment>
<keyword evidence="2" id="KW-1185">Reference proteome</keyword>
<proteinExistence type="predicted"/>
<dbReference type="EMBL" id="JAOSIQ010000022">
    <property type="protein sequence ID" value="MDO8064235.1"/>
    <property type="molecule type" value="Genomic_DNA"/>
</dbReference>
<organism evidence="1 2">
    <name type="scientific">Candidatus Phytoplasma bonamiae</name>
    <dbReference type="NCBI Taxonomy" id="2982626"/>
    <lineage>
        <taxon>Bacteria</taxon>
        <taxon>Bacillati</taxon>
        <taxon>Mycoplasmatota</taxon>
        <taxon>Mollicutes</taxon>
        <taxon>Acholeplasmatales</taxon>
        <taxon>Acholeplasmataceae</taxon>
        <taxon>Candidatus Phytoplasma</taxon>
        <taxon>16SrII (Peanut WB group)</taxon>
    </lineage>
</organism>
<protein>
    <submittedName>
        <fullName evidence="1">Uncharacterized protein</fullName>
    </submittedName>
</protein>
<dbReference type="Proteomes" id="UP001170683">
    <property type="component" value="Unassembled WGS sequence"/>
</dbReference>
<name>A0ABT9D494_9MOLU</name>
<evidence type="ECO:0000313" key="2">
    <source>
        <dbReference type="Proteomes" id="UP001170683"/>
    </source>
</evidence>
<dbReference type="RefSeq" id="WP_304514430.1">
    <property type="nucleotide sequence ID" value="NZ_JAOSIQ010000022.1"/>
</dbReference>
<accession>A0ABT9D494</accession>
<gene>
    <name evidence="1" type="ORF">OC701_02010</name>
</gene>
<reference evidence="1 2" key="1">
    <citation type="journal article" date="2023" name="Int. J. Syst. Evol. Microbiol.">
        <title>The observation of taxonomic boundaries for the 16SrII and 16SrXXV phytoplasmas using genome-based delimitation.</title>
        <authorList>
            <person name="Rodrigues Jardim B."/>
            <person name="Tran-Nguyen L.T.T."/>
            <person name="Gambley C."/>
            <person name="Al-Sadi A.M."/>
            <person name="Al-Subhi A.M."/>
            <person name="Foissac X."/>
            <person name="Salar P."/>
            <person name="Cai H."/>
            <person name="Yang J.Y."/>
            <person name="Davis R."/>
            <person name="Jones L."/>
            <person name="Rodoni B."/>
            <person name="Constable F.E."/>
        </authorList>
    </citation>
    <scope>NUCLEOTIDE SEQUENCE [LARGE SCALE GENOMIC DNA]</scope>
    <source>
        <strain evidence="1">BAWM-225</strain>
    </source>
</reference>